<evidence type="ECO:0000313" key="3">
    <source>
        <dbReference type="EMBL" id="MFD2456987.1"/>
    </source>
</evidence>
<dbReference type="EMBL" id="JBHUKU010000001">
    <property type="protein sequence ID" value="MFD2456987.1"/>
    <property type="molecule type" value="Genomic_DNA"/>
</dbReference>
<accession>A0ABW5G947</accession>
<feature type="transmembrane region" description="Helical" evidence="2">
    <location>
        <begin position="121"/>
        <end position="144"/>
    </location>
</feature>
<dbReference type="RefSeq" id="WP_345401831.1">
    <property type="nucleotide sequence ID" value="NZ_BAABHG010000013.1"/>
</dbReference>
<reference evidence="4" key="1">
    <citation type="journal article" date="2019" name="Int. J. Syst. Evol. Microbiol.">
        <title>The Global Catalogue of Microorganisms (GCM) 10K type strain sequencing project: providing services to taxonomists for standard genome sequencing and annotation.</title>
        <authorList>
            <consortium name="The Broad Institute Genomics Platform"/>
            <consortium name="The Broad Institute Genome Sequencing Center for Infectious Disease"/>
            <person name="Wu L."/>
            <person name="Ma J."/>
        </authorList>
    </citation>
    <scope>NUCLEOTIDE SEQUENCE [LARGE SCALE GENOMIC DNA]</scope>
    <source>
        <strain evidence="4">CGMCC 4.7643</strain>
    </source>
</reference>
<keyword evidence="2" id="KW-0812">Transmembrane</keyword>
<comment type="caution">
    <text evidence="3">The sequence shown here is derived from an EMBL/GenBank/DDBJ whole genome shotgun (WGS) entry which is preliminary data.</text>
</comment>
<evidence type="ECO:0000256" key="1">
    <source>
        <dbReference type="SAM" id="MobiDB-lite"/>
    </source>
</evidence>
<feature type="compositionally biased region" description="Pro residues" evidence="1">
    <location>
        <begin position="58"/>
        <end position="69"/>
    </location>
</feature>
<proteinExistence type="predicted"/>
<gene>
    <name evidence="3" type="ORF">ACFSYJ_00180</name>
</gene>
<evidence type="ECO:0000313" key="4">
    <source>
        <dbReference type="Proteomes" id="UP001597419"/>
    </source>
</evidence>
<protein>
    <submittedName>
        <fullName evidence="3">Uncharacterized protein</fullName>
    </submittedName>
</protein>
<feature type="region of interest" description="Disordered" evidence="1">
    <location>
        <begin position="38"/>
        <end position="69"/>
    </location>
</feature>
<name>A0ABW5G947_9PSEU</name>
<keyword evidence="2" id="KW-0472">Membrane</keyword>
<keyword evidence="2" id="KW-1133">Transmembrane helix</keyword>
<dbReference type="Proteomes" id="UP001597419">
    <property type="component" value="Unassembled WGS sequence"/>
</dbReference>
<dbReference type="NCBIfam" id="NF047839">
    <property type="entry name" value="PspM_Rv2743c"/>
    <property type="match status" value="1"/>
</dbReference>
<organism evidence="3 4">
    <name type="scientific">Amycolatopsis samaneae</name>
    <dbReference type="NCBI Taxonomy" id="664691"/>
    <lineage>
        <taxon>Bacteria</taxon>
        <taxon>Bacillati</taxon>
        <taxon>Actinomycetota</taxon>
        <taxon>Actinomycetes</taxon>
        <taxon>Pseudonocardiales</taxon>
        <taxon>Pseudonocardiaceae</taxon>
        <taxon>Amycolatopsis</taxon>
    </lineage>
</organism>
<keyword evidence="4" id="KW-1185">Reference proteome</keyword>
<dbReference type="InterPro" id="IPR057952">
    <property type="entry name" value="Rv2743c-like"/>
</dbReference>
<dbReference type="Pfam" id="PF25587">
    <property type="entry name" value="Rv2743c"/>
    <property type="match status" value="1"/>
</dbReference>
<evidence type="ECO:0000256" key="2">
    <source>
        <dbReference type="SAM" id="Phobius"/>
    </source>
</evidence>
<feature type="transmembrane region" description="Helical" evidence="2">
    <location>
        <begin position="150"/>
        <end position="168"/>
    </location>
</feature>
<sequence>MGEDRRRRDWRGDYNDLSAKLEKHIERLPDYAQRAQEKLHRYFPPGEQPGGKSAQRPAMPPRPPMPQRPAMPPVQRLTGMSLSSMADQVPIMADAKARWDRWNQPAAKLERRKRRTSRAMTLWILLTILCGIYMVAAGTGVFNVSGAAQIPQAVTALAGMVVFGTLGVRSGLRLRTLKRVELPQAPAGPPPLPPAGSMAREPMERLAESEASLAELLRQLSLPSAHGVSAVPEISVADARNTADEAAKALRGLAARVQALERGRDAAPAREKSALEAAVRKMREQLDDGLDGYGALLAAAGRAVAASGDGGIGASKDALTDATDRLAGLALALRELS</sequence>